<sequence length="116" mass="13982">MQTEIINQLIELGFKETHLANVFCFYGDVDEVNDTAEYHIFVFLQEYDEKHKNKEGIRIYWNSFINEIYKGEKLLGFLHEYPSFQTEKRVSLERVIVEVKRINKILETKQFQELET</sequence>
<protein>
    <submittedName>
        <fullName evidence="1">Uncharacterized protein</fullName>
    </submittedName>
</protein>
<dbReference type="EMBL" id="CP138348">
    <property type="protein sequence ID" value="WPF87527.1"/>
    <property type="molecule type" value="Genomic_DNA"/>
</dbReference>
<name>A0AAF0ZES1_9CHRO</name>
<dbReference type="RefSeq" id="WP_320001064.1">
    <property type="nucleotide sequence ID" value="NZ_CP138348.1"/>
</dbReference>
<organism evidence="1">
    <name type="scientific">Cyanobacterium aponinum AL20115</name>
    <dbReference type="NCBI Taxonomy" id="3090662"/>
    <lineage>
        <taxon>Bacteria</taxon>
        <taxon>Bacillati</taxon>
        <taxon>Cyanobacteriota</taxon>
        <taxon>Cyanophyceae</taxon>
        <taxon>Oscillatoriophycideae</taxon>
        <taxon>Chroococcales</taxon>
        <taxon>Geminocystaceae</taxon>
        <taxon>Cyanobacterium</taxon>
    </lineage>
</organism>
<accession>A0AAF0ZES1</accession>
<evidence type="ECO:0000313" key="1">
    <source>
        <dbReference type="EMBL" id="WPF87527.1"/>
    </source>
</evidence>
<reference evidence="1" key="1">
    <citation type="submission" date="2023-11" db="EMBL/GenBank/DDBJ databases">
        <title>Genome sequence of Cyanobacterium aponinum BCRC AL20115.</title>
        <authorList>
            <person name="Chang H.-Y."/>
            <person name="Lin K.-M."/>
            <person name="Hsueh H.-T."/>
            <person name="Chu H.-A."/>
            <person name="Kuo C.-H."/>
        </authorList>
    </citation>
    <scope>NUCLEOTIDE SEQUENCE</scope>
    <source>
        <strain evidence="1">AL20115</strain>
    </source>
</reference>
<proteinExistence type="predicted"/>
<dbReference type="AlphaFoldDB" id="A0AAF0ZES1"/>
<gene>
    <name evidence="1" type="ORF">SAY89_12000</name>
</gene>